<accession>F3NEK0</accession>
<dbReference type="EMBL" id="AEYX01000026">
    <property type="protein sequence ID" value="EGG48269.1"/>
    <property type="molecule type" value="Genomic_DNA"/>
</dbReference>
<sequence length="209" mass="22862">MMCAPEEAASWEWELDAFAPPGLDSALATAVRMSEVLREHGLLRPDSLRWRWFVKGRGSVGTTELAVPESPTEWELSRGIAGSRPVAHPNAEVGALRMSGTGSWFDAEGAERRERDLVVLTVYPEERHLAAEVAVFHDIWGYCDFRGEPHPEVQARNAPRLASALAALERLLGTAPEPGEATYFGRADGYGPAMPDLIDGKGPDLTDRL</sequence>
<protein>
    <submittedName>
        <fullName evidence="1">Uncharacterized protein</fullName>
    </submittedName>
</protein>
<keyword evidence="2" id="KW-1185">Reference proteome</keyword>
<dbReference type="STRING" id="996637.SGM_1564"/>
<comment type="caution">
    <text evidence="1">The sequence shown here is derived from an EMBL/GenBank/DDBJ whole genome shotgun (WGS) entry which is preliminary data.</text>
</comment>
<proteinExistence type="predicted"/>
<organism evidence="1 2">
    <name type="scientific">Streptomyces griseoaurantiacus M045</name>
    <dbReference type="NCBI Taxonomy" id="996637"/>
    <lineage>
        <taxon>Bacteria</taxon>
        <taxon>Bacillati</taxon>
        <taxon>Actinomycetota</taxon>
        <taxon>Actinomycetes</taxon>
        <taxon>Kitasatosporales</taxon>
        <taxon>Streptomycetaceae</taxon>
        <taxon>Streptomyces</taxon>
        <taxon>Streptomyces aurantiacus group</taxon>
    </lineage>
</organism>
<evidence type="ECO:0000313" key="2">
    <source>
        <dbReference type="Proteomes" id="UP000003022"/>
    </source>
</evidence>
<dbReference type="eggNOG" id="ENOG50335MV">
    <property type="taxonomic scope" value="Bacteria"/>
</dbReference>
<evidence type="ECO:0000313" key="1">
    <source>
        <dbReference type="EMBL" id="EGG48269.1"/>
    </source>
</evidence>
<reference evidence="1 2" key="1">
    <citation type="journal article" date="2011" name="J. Bacteriol.">
        <title>Draft genome sequence of the marine bacterium Streptomyces griseoaurantiacus M045, which produces novel manumycin-type antibiotics with a pABA core component.</title>
        <authorList>
            <person name="Li F."/>
            <person name="Jiang P."/>
            <person name="Zheng H."/>
            <person name="Wang S."/>
            <person name="Zhao G."/>
            <person name="Qin S."/>
            <person name="Liu Z."/>
        </authorList>
    </citation>
    <scope>NUCLEOTIDE SEQUENCE [LARGE SCALE GENOMIC DNA]</scope>
    <source>
        <strain evidence="1 2">M045</strain>
    </source>
</reference>
<dbReference type="AlphaFoldDB" id="F3NEK0"/>
<gene>
    <name evidence="1" type="ORF">SGM_1564</name>
</gene>
<name>F3NEK0_9ACTN</name>
<dbReference type="Proteomes" id="UP000003022">
    <property type="component" value="Unassembled WGS sequence"/>
</dbReference>